<dbReference type="SUPFAM" id="SSF48371">
    <property type="entry name" value="ARM repeat"/>
    <property type="match status" value="1"/>
</dbReference>
<dbReference type="Proteomes" id="UP000242875">
    <property type="component" value="Unassembled WGS sequence"/>
</dbReference>
<sequence length="1853" mass="207210">MVKRTRTNVPVTFKDHVFLRNEYFQLRGRCILRLNSAEDAQDFIQKNNGVFVGGNRITVHPMTLDEEQDRSRDPLSRFRHPQLRTGAGQSVVVTGLPKIVEREELVDYLKSKGFYPSNTTKVPVRELKVAPAASVRKYLAEFKSPSEAYRCARKLHGTLYKPTKYTLSDFRLRADTKSAFALVMGRADKHNRTKGNLQPASSRRAADLLSGSNPFPASGLGGFAQFAAGIPPIQQAAGDTSSTENERVLSQDLPAELLVVFRKLTKRDTTTKTRSLEEFSSYLERETLDASSIQAVLAIWSPLYTKLALDVDRRVRLLTNMTHRYVAKQAGKLMAPQLKVVMGVWLCSQFDPYKEVARAATDAFEGVFSKEKQKGVYVFCQREILAFISETLLEKDADTLSDPRFTNEEERAQKYARVIAQCLDSLSFLIEYLTTGERQDYQDEYTSLFGNKKLWSFFGFTDAQVRRATYRFLKVLILQSPGAVEQYEHEIVPAFLPNALADSYNLNSGALWDTLLVLTKNFPRAWTVELSRKKNSVTLLMRLLSSIDTRCAPVVFPSLLPLIANMPQDVVIKEEFAGNFFKDLWKGVTRVDSSVLNDGIASYFECLFWYLKRNGGSDPEICNVQELLLETSIWSPIKFALRDADVVKKLNGANRQKLMAITGANTGYVMSLSKLDGAEGSAFRQNLQGVVCVVIKGMREEQNAGPDDTSTDAATFIQSMCARIDAKACSREVLATFLKATMESLSACHGSGTPLMHLLRILCDLAETANVGHKASEFLSKASKLTLSSYSDLVHIILYHTDLPAESVASVIHSLITSTAAENRIGFVDTWLQQTYESTERHSFASLITLEISNLADALGQSEMLMNSSLIAGSAVGKALWFEDDTLLHAPELLRIYGSLADAIKSSAFSWCHLHETTAIPSLAASLKALAVASDKVSMSHFLEEHCDVLPDIFDLSRMSTTSDDASTVTRLASEVWTKLAQSNLESSTKSSLRSAFKSDIHNKLNDIAYPLSIPSMIVRLRTLIEDPIVCSNTTEKAEFLSAILPTDSQWQNAFAFFGEPRQAFSFLSMVDPLYAVIDYSGISTNLTSEPQDHYDEHGQSSYSRMVEFSLMLIETDAMFESVQQNHPRLRFLLWYLQHYLYTYKANLDLPSLPAPKLQPDHELAQSYQVDISGRIAVALQKLLFIDDEKDYTSKTVTSQIDKVNSDSLLHLSVLKALDRESPHAPAVLRGYFGALISLGKMTSSHLDQWISDLLDGGFKDIAVELALLYGILPAIESSQKCAIMQNQFAGRLTELIERDGFDNVNVRNLALKLGVFAQPSLTKGVPHQRSFYLAKAVKNAWTADSATEANIETVACVLRWIVSSEPSMGDDTWTFVLSWCLERLEALAANESPVGSKYAVLRLLGSFRTLCEENEEAAEVLRRGRAGVDQVILDLLVVDGAISHSDAMTKPLREYLMCLSVSAVDVNQNTLLSRRPLGEISSLLHSMDENVQKTAYILLRRLIRESTQEMAIEAELATGSDDNSQFLIPSELLEIASLDALLPSKSHDREQTFGYLLAWMAIFDYFDDSTFKLKSAQIDQLKERGDIFSFIPYLFDLLEITSRILITDLSRWDLTEFDVSGFKPDSDVGFYVLAAHLYHRALLHVPSLVRSWWTECKDRQLVVAVESFTERFYSTDIVQYQIAELRRPETKAAIEDDDTSVRVLKGSNEVVATYQVDDQQVEISLKIPKNYPLRHVEVEGLSRVGVSEARWRGWLLATSSVMVSQNGSLGDALVIFKRNVSLHFAGVEDCTICYSVISIQDRSLPTKQCKTCKNKYHACCLYKQLSNVPNIILSGQDSLFASAQIAKMRIDL</sequence>
<evidence type="ECO:0000259" key="2">
    <source>
        <dbReference type="Pfam" id="PF22958"/>
    </source>
</evidence>
<comment type="similarity">
    <text evidence="1">Belongs to the LTN1 family.</text>
</comment>
<dbReference type="SUPFAM" id="SSF54928">
    <property type="entry name" value="RNA-binding domain, RBD"/>
    <property type="match status" value="1"/>
</dbReference>
<dbReference type="GO" id="GO:0043023">
    <property type="term" value="F:ribosomal large subunit binding"/>
    <property type="evidence" value="ECO:0007669"/>
    <property type="project" value="TreeGrafter"/>
</dbReference>
<dbReference type="OrthoDB" id="6108at2759"/>
<proteinExistence type="inferred from homology"/>
<dbReference type="GO" id="GO:0072344">
    <property type="term" value="P:rescue of stalled ribosome"/>
    <property type="evidence" value="ECO:0007669"/>
    <property type="project" value="UniProtKB-UniRule"/>
</dbReference>
<keyword evidence="1" id="KW-0479">Metal-binding</keyword>
<protein>
    <recommendedName>
        <fullName evidence="1">E3 ubiquitin-protein ligase listerin</fullName>
        <ecNumber evidence="1">2.3.2.27</ecNumber>
    </recommendedName>
    <alternativeName>
        <fullName evidence="1">RING-type E3 ubiquitin transferase listerin</fullName>
    </alternativeName>
</protein>
<dbReference type="GO" id="GO:0008270">
    <property type="term" value="F:zinc ion binding"/>
    <property type="evidence" value="ECO:0007669"/>
    <property type="project" value="UniProtKB-KW"/>
</dbReference>
<evidence type="ECO:0000256" key="1">
    <source>
        <dbReference type="RuleBase" id="RU367090"/>
    </source>
</evidence>
<dbReference type="InterPro" id="IPR016024">
    <property type="entry name" value="ARM-type_fold"/>
</dbReference>
<evidence type="ECO:0000259" key="3">
    <source>
        <dbReference type="Pfam" id="PF22999"/>
    </source>
</evidence>
<dbReference type="PANTHER" id="PTHR12389">
    <property type="entry name" value="ZINC FINGER PROTEIN 294"/>
    <property type="match status" value="1"/>
</dbReference>
<keyword evidence="1" id="KW-0862">Zinc</keyword>
<evidence type="ECO:0000259" key="4">
    <source>
        <dbReference type="Pfam" id="PF23009"/>
    </source>
</evidence>
<name>A0A261Y1L6_9FUNG</name>
<feature type="domain" description="E3 ubiquitin-protein ligase listerin HEAT repeat region" evidence="3">
    <location>
        <begin position="1478"/>
        <end position="1686"/>
    </location>
</feature>
<keyword evidence="1" id="KW-0808">Transferase</keyword>
<dbReference type="PANTHER" id="PTHR12389:SF0">
    <property type="entry name" value="E3 UBIQUITIN-PROTEIN LIGASE LISTERIN"/>
    <property type="match status" value="1"/>
</dbReference>
<dbReference type="InterPro" id="IPR035979">
    <property type="entry name" value="RBD_domain_sf"/>
</dbReference>
<dbReference type="InterPro" id="IPR054478">
    <property type="entry name" value="LTN1_UBC"/>
</dbReference>
<dbReference type="InterPro" id="IPR054477">
    <property type="entry name" value="LTN1_E3_ligase_6th"/>
</dbReference>
<dbReference type="GO" id="GO:1990112">
    <property type="term" value="C:RQC complex"/>
    <property type="evidence" value="ECO:0007669"/>
    <property type="project" value="UniProtKB-UniRule"/>
</dbReference>
<dbReference type="InterPro" id="IPR013083">
    <property type="entry name" value="Znf_RING/FYVE/PHD"/>
</dbReference>
<comment type="function">
    <text evidence="1">E3 ubiquitin-protein ligase. Component of the ribosome quality control complex (RQC), a ribosome-associated complex that mediates ubiquitination and extraction of incompletely synthesized nascent chains for proteasomal degradation.</text>
</comment>
<dbReference type="EC" id="2.3.2.27" evidence="1"/>
<dbReference type="InterPro" id="IPR039795">
    <property type="entry name" value="LTN1/Rkr1"/>
</dbReference>
<dbReference type="CDD" id="cd00590">
    <property type="entry name" value="RRM_SF"/>
    <property type="match status" value="1"/>
</dbReference>
<dbReference type="GO" id="GO:0016567">
    <property type="term" value="P:protein ubiquitination"/>
    <property type="evidence" value="ECO:0007669"/>
    <property type="project" value="UniProtKB-UniPathway"/>
</dbReference>
<keyword evidence="1" id="KW-0863">Zinc-finger</keyword>
<evidence type="ECO:0000313" key="6">
    <source>
        <dbReference type="Proteomes" id="UP000242875"/>
    </source>
</evidence>
<comment type="caution">
    <text evidence="5">The sequence shown here is derived from an EMBL/GenBank/DDBJ whole genome shotgun (WGS) entry which is preliminary data.</text>
</comment>
<comment type="catalytic activity">
    <reaction evidence="1">
        <text>S-ubiquitinyl-[E2 ubiquitin-conjugating enzyme]-L-cysteine + [acceptor protein]-L-lysine = [E2 ubiquitin-conjugating enzyme]-L-cysteine + N(6)-ubiquitinyl-[acceptor protein]-L-lysine.</text>
        <dbReference type="EC" id="2.3.2.27"/>
    </reaction>
</comment>
<dbReference type="Pfam" id="PF22999">
    <property type="entry name" value="LTN1_E3_ligase_6th"/>
    <property type="match status" value="1"/>
</dbReference>
<comment type="pathway">
    <text evidence="1">Protein modification; protein ubiquitination.</text>
</comment>
<dbReference type="GO" id="GO:0061630">
    <property type="term" value="F:ubiquitin protein ligase activity"/>
    <property type="evidence" value="ECO:0007669"/>
    <property type="project" value="UniProtKB-UniRule"/>
</dbReference>
<feature type="domain" description="E3 ubiquitin-protein ligase listerin N-terminal" evidence="2">
    <location>
        <begin position="256"/>
        <end position="566"/>
    </location>
</feature>
<dbReference type="Gene3D" id="3.30.40.10">
    <property type="entry name" value="Zinc/RING finger domain, C3HC4 (zinc finger)"/>
    <property type="match status" value="1"/>
</dbReference>
<keyword evidence="6" id="KW-1185">Reference proteome</keyword>
<dbReference type="GO" id="GO:1990116">
    <property type="term" value="P:ribosome-associated ubiquitin-dependent protein catabolic process"/>
    <property type="evidence" value="ECO:0007669"/>
    <property type="project" value="UniProtKB-UniRule"/>
</dbReference>
<evidence type="ECO:0000313" key="5">
    <source>
        <dbReference type="EMBL" id="OZJ04481.1"/>
    </source>
</evidence>
<dbReference type="GO" id="GO:0005829">
    <property type="term" value="C:cytosol"/>
    <property type="evidence" value="ECO:0007669"/>
    <property type="project" value="UniProtKB-UniRule"/>
</dbReference>
<dbReference type="Pfam" id="PF22958">
    <property type="entry name" value="Ltn1_1st"/>
    <property type="match status" value="1"/>
</dbReference>
<organism evidence="5 6">
    <name type="scientific">Bifiguratus adelaidae</name>
    <dbReference type="NCBI Taxonomy" id="1938954"/>
    <lineage>
        <taxon>Eukaryota</taxon>
        <taxon>Fungi</taxon>
        <taxon>Fungi incertae sedis</taxon>
        <taxon>Mucoromycota</taxon>
        <taxon>Mucoromycotina</taxon>
        <taxon>Endogonomycetes</taxon>
        <taxon>Endogonales</taxon>
        <taxon>Endogonales incertae sedis</taxon>
        <taxon>Bifiguratus</taxon>
    </lineage>
</organism>
<dbReference type="EMBL" id="MVBO01000039">
    <property type="protein sequence ID" value="OZJ04481.1"/>
    <property type="molecule type" value="Genomic_DNA"/>
</dbReference>
<reference evidence="5 6" key="1">
    <citation type="journal article" date="2017" name="Mycologia">
        <title>Bifiguratus adelaidae, gen. et sp. nov., a new member of Mucoromycotina in endophytic and soil-dwelling habitats.</title>
        <authorList>
            <person name="Torres-Cruz T.J."/>
            <person name="Billingsley Tobias T.L."/>
            <person name="Almatruk M."/>
            <person name="Hesse C."/>
            <person name="Kuske C.R."/>
            <person name="Desiro A."/>
            <person name="Benucci G.M."/>
            <person name="Bonito G."/>
            <person name="Stajich J.E."/>
            <person name="Dunlap C."/>
            <person name="Arnold A.E."/>
            <person name="Porras-Alfaro A."/>
        </authorList>
    </citation>
    <scope>NUCLEOTIDE SEQUENCE [LARGE SCALE GENOMIC DNA]</scope>
    <source>
        <strain evidence="5 6">AZ0501</strain>
    </source>
</reference>
<dbReference type="InterPro" id="IPR054476">
    <property type="entry name" value="Ltn1_N"/>
</dbReference>
<dbReference type="Pfam" id="PF23009">
    <property type="entry name" value="UBC_like"/>
    <property type="match status" value="1"/>
</dbReference>
<comment type="subunit">
    <text evidence="1">Component of the ribosome quality control complex (RQC).</text>
</comment>
<keyword evidence="1" id="KW-0833">Ubl conjugation pathway</keyword>
<dbReference type="GO" id="GO:0003676">
    <property type="term" value="F:nucleic acid binding"/>
    <property type="evidence" value="ECO:0007669"/>
    <property type="project" value="InterPro"/>
</dbReference>
<feature type="domain" description="E3 ubiquitin-protein ligase listerin ubiquitin conjugating" evidence="4">
    <location>
        <begin position="1701"/>
        <end position="1782"/>
    </location>
</feature>
<gene>
    <name evidence="5" type="ORF">BZG36_02675</name>
</gene>
<accession>A0A261Y1L6</accession>
<dbReference type="UniPathway" id="UPA00143"/>